<evidence type="ECO:0000259" key="2">
    <source>
        <dbReference type="Pfam" id="PF12222"/>
    </source>
</evidence>
<accession>A0AAD9ICW1</accession>
<organism evidence="3 4">
    <name type="scientific">Phyllachora maydis</name>
    <dbReference type="NCBI Taxonomy" id="1825666"/>
    <lineage>
        <taxon>Eukaryota</taxon>
        <taxon>Fungi</taxon>
        <taxon>Dikarya</taxon>
        <taxon>Ascomycota</taxon>
        <taxon>Pezizomycotina</taxon>
        <taxon>Sordariomycetes</taxon>
        <taxon>Sordariomycetidae</taxon>
        <taxon>Phyllachorales</taxon>
        <taxon>Phyllachoraceae</taxon>
        <taxon>Phyllachora</taxon>
    </lineage>
</organism>
<dbReference type="Proteomes" id="UP001217918">
    <property type="component" value="Unassembled WGS sequence"/>
</dbReference>
<reference evidence="3" key="1">
    <citation type="journal article" date="2023" name="Mol. Plant Microbe Interact.">
        <title>Elucidating the Obligate Nature and Biological Capacity of an Invasive Fungal Corn Pathogen.</title>
        <authorList>
            <person name="MacCready J.S."/>
            <person name="Roggenkamp E.M."/>
            <person name="Gdanetz K."/>
            <person name="Chilvers M.I."/>
        </authorList>
    </citation>
    <scope>NUCLEOTIDE SEQUENCE</scope>
    <source>
        <strain evidence="3">PM02</strain>
    </source>
</reference>
<dbReference type="PANTHER" id="PTHR31104">
    <property type="entry name" value="PEPTIDE-N4-(N-ACETYL-BETA-GLUCOSAMINYL)ASPARAGINE AMIDASE A PROTEIN"/>
    <property type="match status" value="1"/>
</dbReference>
<name>A0AAD9ICW1_9PEZI</name>
<feature type="domain" description="Peptide N-acetyl-beta-D-glucosaminyl asparaginase amidase A N-terminal" evidence="2">
    <location>
        <begin position="73"/>
        <end position="394"/>
    </location>
</feature>
<proteinExistence type="predicted"/>
<evidence type="ECO:0000313" key="4">
    <source>
        <dbReference type="Proteomes" id="UP001217918"/>
    </source>
</evidence>
<comment type="caution">
    <text evidence="3">The sequence shown here is derived from an EMBL/GenBank/DDBJ whole genome shotgun (WGS) entry which is preliminary data.</text>
</comment>
<dbReference type="AlphaFoldDB" id="A0AAD9ICW1"/>
<keyword evidence="4" id="KW-1185">Reference proteome</keyword>
<dbReference type="Pfam" id="PF12222">
    <property type="entry name" value="PNGaseA"/>
    <property type="match status" value="1"/>
</dbReference>
<feature type="signal peptide" evidence="1">
    <location>
        <begin position="1"/>
        <end position="16"/>
    </location>
</feature>
<evidence type="ECO:0000313" key="3">
    <source>
        <dbReference type="EMBL" id="KAK2074964.1"/>
    </source>
</evidence>
<sequence length="597" mass="63923">MLACLAILAGVPAALGLGTALPARDPPSHGLHRLRSSAVVAAAAATSRHGHGQERDLGRRDTDPTVNFQVAMPVTIPAEATICATQTLMSHSFANAYGKPFVGRYTPPSCDFNSVVINFTSTSVGRQFDRLASMYLTDTEVWRTSTAEPSQKGIVWNYVKDMTQYTALWRQPQTVVFEMDNVVSDVYTGVYDTNLTATFFTVADPPAVADAVLPISKRLGSGGQQSIWKIPDDGNATTSYRFPPNATRATVSISSNGQIDEEFWYTNVFTPQTATFNKTVGTFLGGGPFREIQLLIDGLLAGVVWPFPVMFTGGIVPALWRPVAGIQAFDLADSEIDITPFLPMLTDGTVHEFSLRVLQLADNAGAQNGDAQLTTVESYWPTSAKIFLFYGKTTTAAGHAPPTIAGVDPTIQVTSHIAVDAKGANMSLTYTTAAQRDLQISSPAGSFRQTLEYSNAGQISAGGLVQTTMQTTTGTHESVNVLTPSYNQHLTYSYPLSLSTAVKKNSDGNGTVDANLTRGWTFTDSGRPDLSVYTLVAGPATLDTRSVGTAHISSVVGNKYNYGTTEQSFAETTAGGKYNRVVKMVNGTVVLDSLARR</sequence>
<dbReference type="Pfam" id="PF25156">
    <property type="entry name" value="PNGase_A_C"/>
    <property type="match status" value="1"/>
</dbReference>
<feature type="chain" id="PRO_5042116030" description="Peptide N-acetyl-beta-D-glucosaminyl asparaginase amidase A N-terminal domain-containing protein" evidence="1">
    <location>
        <begin position="17"/>
        <end position="597"/>
    </location>
</feature>
<dbReference type="EMBL" id="JAQQPM010000009">
    <property type="protein sequence ID" value="KAK2074964.1"/>
    <property type="molecule type" value="Genomic_DNA"/>
</dbReference>
<gene>
    <name evidence="3" type="ORF">P8C59_009130</name>
</gene>
<evidence type="ECO:0000256" key="1">
    <source>
        <dbReference type="SAM" id="SignalP"/>
    </source>
</evidence>
<keyword evidence="1" id="KW-0732">Signal</keyword>
<dbReference type="InterPro" id="IPR056948">
    <property type="entry name" value="PNGaseA_N"/>
</dbReference>
<dbReference type="InterPro" id="IPR021102">
    <property type="entry name" value="PNGase_A"/>
</dbReference>
<protein>
    <recommendedName>
        <fullName evidence="2">Peptide N-acetyl-beta-D-glucosaminyl asparaginase amidase A N-terminal domain-containing protein</fullName>
    </recommendedName>
</protein>